<evidence type="ECO:0000313" key="2">
    <source>
        <dbReference type="Proteomes" id="UP000199111"/>
    </source>
</evidence>
<sequence>MPRRPPEPAADRATLLHSGPFHQALRVCIRESGLSLDRVRSRLAQRGLTVALSTLSDWQRGHRRPGGEQSPLVVAALEEILRLPGGSLTRLLDHRPGLDERSGALGELLDALPGSRDQDAVIITQQQKVLIDAARRCESVWTRTLVRARRDGMDRYVIRSFADPGTDLDGCGIHALENCRVGTILRHHARGVMVAELLFDHALRAGDTWVFEWESFDRPTRPCVGHGHGFRQPVGHFLVQVRFDPAALPAECHSYVRSGPDAKPCRTGVLVPNAHHTVHLAAADVVSGVLGIAWRWP</sequence>
<dbReference type="AlphaFoldDB" id="A0A1I4APE8"/>
<dbReference type="GeneID" id="96301903"/>
<gene>
    <name evidence="1" type="ORF">SAMN05216275_1295</name>
</gene>
<keyword evidence="2" id="KW-1185">Reference proteome</keyword>
<protein>
    <submittedName>
        <fullName evidence="1">Uncharacterized protein</fullName>
    </submittedName>
</protein>
<accession>A0A1I4APE8</accession>
<dbReference type="Proteomes" id="UP000199111">
    <property type="component" value="Unassembled WGS sequence"/>
</dbReference>
<dbReference type="RefSeq" id="WP_093890505.1">
    <property type="nucleotide sequence ID" value="NZ_FOQY01000029.1"/>
</dbReference>
<evidence type="ECO:0000313" key="1">
    <source>
        <dbReference type="EMBL" id="SFK58100.1"/>
    </source>
</evidence>
<dbReference type="EMBL" id="FOQY01000029">
    <property type="protein sequence ID" value="SFK58100.1"/>
    <property type="molecule type" value="Genomic_DNA"/>
</dbReference>
<name>A0A1I4APE8_9ACTN</name>
<organism evidence="1 2">
    <name type="scientific">Streptosporangium canum</name>
    <dbReference type="NCBI Taxonomy" id="324952"/>
    <lineage>
        <taxon>Bacteria</taxon>
        <taxon>Bacillati</taxon>
        <taxon>Actinomycetota</taxon>
        <taxon>Actinomycetes</taxon>
        <taxon>Streptosporangiales</taxon>
        <taxon>Streptosporangiaceae</taxon>
        <taxon>Streptosporangium</taxon>
    </lineage>
</organism>
<reference evidence="2" key="1">
    <citation type="submission" date="2016-10" db="EMBL/GenBank/DDBJ databases">
        <authorList>
            <person name="Varghese N."/>
            <person name="Submissions S."/>
        </authorList>
    </citation>
    <scope>NUCLEOTIDE SEQUENCE [LARGE SCALE GENOMIC DNA]</scope>
    <source>
        <strain evidence="2">CGMCC 4.2126</strain>
    </source>
</reference>
<proteinExistence type="predicted"/>